<evidence type="ECO:0000313" key="3">
    <source>
        <dbReference type="Proteomes" id="UP001176961"/>
    </source>
</evidence>
<dbReference type="SMART" id="SM00256">
    <property type="entry name" value="FBOX"/>
    <property type="match status" value="1"/>
</dbReference>
<dbReference type="EMBL" id="CATQJL010000223">
    <property type="protein sequence ID" value="CAJ0598732.1"/>
    <property type="molecule type" value="Genomic_DNA"/>
</dbReference>
<keyword evidence="3" id="KW-1185">Reference proteome</keyword>
<dbReference type="PROSITE" id="PS50181">
    <property type="entry name" value="FBOX"/>
    <property type="match status" value="1"/>
</dbReference>
<protein>
    <recommendedName>
        <fullName evidence="1">F-box domain-containing protein</fullName>
    </recommendedName>
</protein>
<dbReference type="CDD" id="cd09917">
    <property type="entry name" value="F-box_SF"/>
    <property type="match status" value="1"/>
</dbReference>
<proteinExistence type="predicted"/>
<reference evidence="2" key="1">
    <citation type="submission" date="2023-07" db="EMBL/GenBank/DDBJ databases">
        <authorList>
            <consortium name="CYATHOMIX"/>
        </authorList>
    </citation>
    <scope>NUCLEOTIDE SEQUENCE</scope>
    <source>
        <strain evidence="2">N/A</strain>
    </source>
</reference>
<accession>A0AA36M6K7</accession>
<gene>
    <name evidence="2" type="ORF">CYNAS_LOCUS10715</name>
</gene>
<feature type="domain" description="F-box" evidence="1">
    <location>
        <begin position="71"/>
        <end position="120"/>
    </location>
</feature>
<dbReference type="Proteomes" id="UP001176961">
    <property type="component" value="Unassembled WGS sequence"/>
</dbReference>
<dbReference type="SUPFAM" id="SSF81383">
    <property type="entry name" value="F-box domain"/>
    <property type="match status" value="1"/>
</dbReference>
<dbReference type="InterPro" id="IPR001810">
    <property type="entry name" value="F-box_dom"/>
</dbReference>
<sequence>MLRWSVGVFQEGTMWKPLNQEEEMHHPLFDPILKKSHKHAKKKIAKIIEALLTLLSFIIICCPRKKDAGNGKRFEELPNEIILKILSYCDFTTKMNMRAISRRFYSLVEKAAFSLVRRNLVGGVEIWKGEKIENTLESDASSSYGRYHVTLRRPLKRAHLKMPSDRLTNIMRHVSVCHSLKLCGLPLDEVMAADILDASFRTVNDVIIDRVHAVTAETLKRLVRKTHPSKSLIFCNHSTLQASEAIVPDLLLACSASNIAIEPSVTLLHRKFDDAALVRLVISDLAIQRAIRLPLCAITHNGINKAAQAFYKRCCEVMAELTSEMRAPQWKISVSFPSSLLIDRSLIEIPIEMQGLCTVWGYLPSYNDSFTVEVRVGGMNLRIIVEPA</sequence>
<dbReference type="InterPro" id="IPR032675">
    <property type="entry name" value="LRR_dom_sf"/>
</dbReference>
<dbReference type="AlphaFoldDB" id="A0AA36M6K7"/>
<dbReference type="Pfam" id="PF00646">
    <property type="entry name" value="F-box"/>
    <property type="match status" value="1"/>
</dbReference>
<comment type="caution">
    <text evidence="2">The sequence shown here is derived from an EMBL/GenBank/DDBJ whole genome shotgun (WGS) entry which is preliminary data.</text>
</comment>
<dbReference type="Gene3D" id="3.80.10.10">
    <property type="entry name" value="Ribonuclease Inhibitor"/>
    <property type="match status" value="1"/>
</dbReference>
<name>A0AA36M6K7_CYLNA</name>
<evidence type="ECO:0000259" key="1">
    <source>
        <dbReference type="PROSITE" id="PS50181"/>
    </source>
</evidence>
<dbReference type="InterPro" id="IPR036047">
    <property type="entry name" value="F-box-like_dom_sf"/>
</dbReference>
<evidence type="ECO:0000313" key="2">
    <source>
        <dbReference type="EMBL" id="CAJ0598732.1"/>
    </source>
</evidence>
<organism evidence="2 3">
    <name type="scientific">Cylicocyclus nassatus</name>
    <name type="common">Nematode worm</name>
    <dbReference type="NCBI Taxonomy" id="53992"/>
    <lineage>
        <taxon>Eukaryota</taxon>
        <taxon>Metazoa</taxon>
        <taxon>Ecdysozoa</taxon>
        <taxon>Nematoda</taxon>
        <taxon>Chromadorea</taxon>
        <taxon>Rhabditida</taxon>
        <taxon>Rhabditina</taxon>
        <taxon>Rhabditomorpha</taxon>
        <taxon>Strongyloidea</taxon>
        <taxon>Strongylidae</taxon>
        <taxon>Cylicocyclus</taxon>
    </lineage>
</organism>